<proteinExistence type="predicted"/>
<evidence type="ECO:0000313" key="2">
    <source>
        <dbReference type="EMBL" id="CAK0807070.1"/>
    </source>
</evidence>
<accession>A0ABN9QLS2</accession>
<feature type="compositionally biased region" description="Gly residues" evidence="1">
    <location>
        <begin position="1"/>
        <end position="11"/>
    </location>
</feature>
<feature type="region of interest" description="Disordered" evidence="1">
    <location>
        <begin position="1"/>
        <end position="27"/>
    </location>
</feature>
<feature type="region of interest" description="Disordered" evidence="1">
    <location>
        <begin position="115"/>
        <end position="139"/>
    </location>
</feature>
<feature type="region of interest" description="Disordered" evidence="1">
    <location>
        <begin position="177"/>
        <end position="198"/>
    </location>
</feature>
<reference evidence="2" key="1">
    <citation type="submission" date="2023-10" db="EMBL/GenBank/DDBJ databases">
        <authorList>
            <person name="Chen Y."/>
            <person name="Shah S."/>
            <person name="Dougan E. K."/>
            <person name="Thang M."/>
            <person name="Chan C."/>
        </authorList>
    </citation>
    <scope>NUCLEOTIDE SEQUENCE [LARGE SCALE GENOMIC DNA]</scope>
</reference>
<feature type="non-terminal residue" evidence="2">
    <location>
        <position position="225"/>
    </location>
</feature>
<evidence type="ECO:0000256" key="1">
    <source>
        <dbReference type="SAM" id="MobiDB-lite"/>
    </source>
</evidence>
<name>A0ABN9QLS2_9DINO</name>
<organism evidence="2 3">
    <name type="scientific">Prorocentrum cordatum</name>
    <dbReference type="NCBI Taxonomy" id="2364126"/>
    <lineage>
        <taxon>Eukaryota</taxon>
        <taxon>Sar</taxon>
        <taxon>Alveolata</taxon>
        <taxon>Dinophyceae</taxon>
        <taxon>Prorocentrales</taxon>
        <taxon>Prorocentraceae</taxon>
        <taxon>Prorocentrum</taxon>
    </lineage>
</organism>
<protein>
    <submittedName>
        <fullName evidence="2">Uncharacterized protein</fullName>
    </submittedName>
</protein>
<keyword evidence="3" id="KW-1185">Reference proteome</keyword>
<dbReference type="Proteomes" id="UP001189429">
    <property type="component" value="Unassembled WGS sequence"/>
</dbReference>
<dbReference type="EMBL" id="CAUYUJ010003837">
    <property type="protein sequence ID" value="CAK0807070.1"/>
    <property type="molecule type" value="Genomic_DNA"/>
</dbReference>
<feature type="non-terminal residue" evidence="2">
    <location>
        <position position="1"/>
    </location>
</feature>
<sequence length="225" mass="23875">RRGGGRGGAGGKARQEGPSATGDAGALLWPAAGRAARPRARASWRGTRQARGNAWEGFARAGSKVDGKGSEGCLIIRLYMCWACCGSVCRLAVVGCCHGDRWHSEQARLREHHGRCRGRRGGSSGGACPSIGSRTRPEKRGRLPWLITHAILDPGRFSQSCCARLCQKSRSSGAGALLAAPESRREAESARPSTGPAGCGCACFAQLSTRWPPRRSRLGRRRDAA</sequence>
<comment type="caution">
    <text evidence="2">The sequence shown here is derived from an EMBL/GenBank/DDBJ whole genome shotgun (WGS) entry which is preliminary data.</text>
</comment>
<evidence type="ECO:0000313" key="3">
    <source>
        <dbReference type="Proteomes" id="UP001189429"/>
    </source>
</evidence>
<gene>
    <name evidence="2" type="ORF">PCOR1329_LOCUS13062</name>
</gene>